<organism evidence="5 6">
    <name type="scientific">Nocardia mexicana</name>
    <dbReference type="NCBI Taxonomy" id="279262"/>
    <lineage>
        <taxon>Bacteria</taxon>
        <taxon>Bacillati</taxon>
        <taxon>Actinomycetota</taxon>
        <taxon>Actinomycetes</taxon>
        <taxon>Mycobacteriales</taxon>
        <taxon>Nocardiaceae</taxon>
        <taxon>Nocardia</taxon>
    </lineage>
</organism>
<evidence type="ECO:0000259" key="4">
    <source>
        <dbReference type="PROSITE" id="PS50075"/>
    </source>
</evidence>
<dbReference type="InterPro" id="IPR023213">
    <property type="entry name" value="CAT-like_dom_sf"/>
</dbReference>
<proteinExistence type="predicted"/>
<evidence type="ECO:0000256" key="3">
    <source>
        <dbReference type="ARBA" id="ARBA00022553"/>
    </source>
</evidence>
<dbReference type="AlphaFoldDB" id="A0A370GRN7"/>
<dbReference type="Gene3D" id="1.10.1200.10">
    <property type="entry name" value="ACP-like"/>
    <property type="match status" value="1"/>
</dbReference>
<comment type="caution">
    <text evidence="5">The sequence shown here is derived from an EMBL/GenBank/DDBJ whole genome shotgun (WGS) entry which is preliminary data.</text>
</comment>
<keyword evidence="2" id="KW-0596">Phosphopantetheine</keyword>
<dbReference type="GO" id="GO:0043041">
    <property type="term" value="P:amino acid activation for nonribosomal peptide biosynthetic process"/>
    <property type="evidence" value="ECO:0007669"/>
    <property type="project" value="TreeGrafter"/>
</dbReference>
<dbReference type="GO" id="GO:0008610">
    <property type="term" value="P:lipid biosynthetic process"/>
    <property type="evidence" value="ECO:0007669"/>
    <property type="project" value="UniProtKB-ARBA"/>
</dbReference>
<dbReference type="Pfam" id="PF00550">
    <property type="entry name" value="PP-binding"/>
    <property type="match status" value="1"/>
</dbReference>
<dbReference type="Pfam" id="PF00668">
    <property type="entry name" value="Condensation"/>
    <property type="match status" value="1"/>
</dbReference>
<reference evidence="5 6" key="1">
    <citation type="submission" date="2018-07" db="EMBL/GenBank/DDBJ databases">
        <title>Genomic Encyclopedia of Type Strains, Phase IV (KMG-IV): sequencing the most valuable type-strain genomes for metagenomic binning, comparative biology and taxonomic classification.</title>
        <authorList>
            <person name="Goeker M."/>
        </authorList>
    </citation>
    <scope>NUCLEOTIDE SEQUENCE [LARGE SCALE GENOMIC DNA]</scope>
    <source>
        <strain evidence="5 6">DSM 44952</strain>
    </source>
</reference>
<evidence type="ECO:0000256" key="2">
    <source>
        <dbReference type="ARBA" id="ARBA00022450"/>
    </source>
</evidence>
<dbReference type="PANTHER" id="PTHR45527">
    <property type="entry name" value="NONRIBOSOMAL PEPTIDE SYNTHETASE"/>
    <property type="match status" value="1"/>
</dbReference>
<evidence type="ECO:0000256" key="1">
    <source>
        <dbReference type="ARBA" id="ARBA00001957"/>
    </source>
</evidence>
<evidence type="ECO:0000313" key="6">
    <source>
        <dbReference type="Proteomes" id="UP000255355"/>
    </source>
</evidence>
<dbReference type="GO" id="GO:0031177">
    <property type="term" value="F:phosphopantetheine binding"/>
    <property type="evidence" value="ECO:0007669"/>
    <property type="project" value="InterPro"/>
</dbReference>
<dbReference type="PANTHER" id="PTHR45527:SF1">
    <property type="entry name" value="FATTY ACID SYNTHASE"/>
    <property type="match status" value="1"/>
</dbReference>
<dbReference type="PROSITE" id="PS50075">
    <property type="entry name" value="CARRIER"/>
    <property type="match status" value="1"/>
</dbReference>
<name>A0A370GRN7_9NOCA</name>
<sequence>MPESSVPSSTPAARGVPLSLAQQAALLPERMRRTPAANLFVALEISPGLDAEALDRAAVAVISRHEILRTVYPDDRRIPYQRVVPAPESVVEVVEPDGAQLTRVLLDDAAHAFDLLAGPPVRIRLYRLADRDVLSLAAHPVAADDRSIELLVAVLFAAYDGAPVPEAAQYRTFAAAQLKTLAADASGDADLNYWLERLADLPERAEIAPADPEAGAGQSVSPAAHRVFRLPIATIGALAADVTVDTALAAVVARALSEAGMGDDIAVGVADAGRGTDAEAAFGAYANHLVLRLDPAADRTPRQSIEDAARVAAEARAHAATRIERLTHQLRGAAAVSSGVLFQALVNVRSESASAPAGRTVRELARRVARPHGVDIAVDVVTDTDGATVTVGFSPALAGHPGIDGFAGLLEQLCADWAAGPDVPQSSPASAPVLFTRVDAPETGATGLGGAPRTDAERTIASAIREILELEDDDEVGRADTFFSLGGDSIAALRLVTLLGERGYTLDVQKVFEFPAIHELAEQLTDADTAAGAEEPAAPEVAPMAASGLDQAALQALGRKFAAQ</sequence>
<dbReference type="STRING" id="1210089.GCA_001613165_03404"/>
<keyword evidence="3" id="KW-0597">Phosphoprotein</keyword>
<protein>
    <submittedName>
        <fullName evidence="5">Phosphopantetheine binding protein</fullName>
    </submittedName>
</protein>
<dbReference type="InterPro" id="IPR036736">
    <property type="entry name" value="ACP-like_sf"/>
</dbReference>
<comment type="cofactor">
    <cofactor evidence="1">
        <name>pantetheine 4'-phosphate</name>
        <dbReference type="ChEBI" id="CHEBI:47942"/>
    </cofactor>
</comment>
<evidence type="ECO:0000313" key="5">
    <source>
        <dbReference type="EMBL" id="RDI46181.1"/>
    </source>
</evidence>
<dbReference type="InterPro" id="IPR009081">
    <property type="entry name" value="PP-bd_ACP"/>
</dbReference>
<dbReference type="Gene3D" id="3.30.559.10">
    <property type="entry name" value="Chloramphenicol acetyltransferase-like domain"/>
    <property type="match status" value="1"/>
</dbReference>
<dbReference type="Gene3D" id="3.30.559.30">
    <property type="entry name" value="Nonribosomal peptide synthetase, condensation domain"/>
    <property type="match status" value="1"/>
</dbReference>
<dbReference type="EMBL" id="QQAZ01000012">
    <property type="protein sequence ID" value="RDI46181.1"/>
    <property type="molecule type" value="Genomic_DNA"/>
</dbReference>
<dbReference type="InterPro" id="IPR001242">
    <property type="entry name" value="Condensation_dom"/>
</dbReference>
<dbReference type="GO" id="GO:0003824">
    <property type="term" value="F:catalytic activity"/>
    <property type="evidence" value="ECO:0007669"/>
    <property type="project" value="InterPro"/>
</dbReference>
<feature type="domain" description="Carrier" evidence="4">
    <location>
        <begin position="454"/>
        <end position="528"/>
    </location>
</feature>
<dbReference type="GO" id="GO:0044550">
    <property type="term" value="P:secondary metabolite biosynthetic process"/>
    <property type="evidence" value="ECO:0007669"/>
    <property type="project" value="TreeGrafter"/>
</dbReference>
<keyword evidence="6" id="KW-1185">Reference proteome</keyword>
<accession>A0A370GRN7</accession>
<dbReference type="InterPro" id="IPR020806">
    <property type="entry name" value="PKS_PP-bd"/>
</dbReference>
<dbReference type="SMART" id="SM00823">
    <property type="entry name" value="PKS_PP"/>
    <property type="match status" value="1"/>
</dbReference>
<gene>
    <name evidence="5" type="ORF">DFR68_11282</name>
</gene>
<dbReference type="Proteomes" id="UP000255355">
    <property type="component" value="Unassembled WGS sequence"/>
</dbReference>
<dbReference type="RefSeq" id="WP_068020573.1">
    <property type="nucleotide sequence ID" value="NZ_QQAZ01000012.1"/>
</dbReference>
<dbReference type="InterPro" id="IPR006162">
    <property type="entry name" value="Ppantetheine_attach_site"/>
</dbReference>
<dbReference type="SUPFAM" id="SSF52777">
    <property type="entry name" value="CoA-dependent acyltransferases"/>
    <property type="match status" value="2"/>
</dbReference>
<dbReference type="SUPFAM" id="SSF47336">
    <property type="entry name" value="ACP-like"/>
    <property type="match status" value="1"/>
</dbReference>
<dbReference type="GO" id="GO:0005737">
    <property type="term" value="C:cytoplasm"/>
    <property type="evidence" value="ECO:0007669"/>
    <property type="project" value="TreeGrafter"/>
</dbReference>
<dbReference type="PROSITE" id="PS00012">
    <property type="entry name" value="PHOSPHOPANTETHEINE"/>
    <property type="match status" value="1"/>
</dbReference>
<dbReference type="OrthoDB" id="2085352at2"/>